<dbReference type="Gene3D" id="3.40.50.10960">
    <property type="match status" value="1"/>
</dbReference>
<evidence type="ECO:0000256" key="8">
    <source>
        <dbReference type="SAM" id="Phobius"/>
    </source>
</evidence>
<dbReference type="Pfam" id="PF08478">
    <property type="entry name" value="POTRA_1"/>
    <property type="match status" value="1"/>
</dbReference>
<dbReference type="PANTHER" id="PTHR37820">
    <property type="entry name" value="CELL DIVISION PROTEIN DIVIB"/>
    <property type="match status" value="1"/>
</dbReference>
<name>A0A1G6HNY6_9FIRM</name>
<dbReference type="GO" id="GO:0005886">
    <property type="term" value="C:plasma membrane"/>
    <property type="evidence" value="ECO:0007669"/>
    <property type="project" value="TreeGrafter"/>
</dbReference>
<dbReference type="AlphaFoldDB" id="A0A1G6HNY6"/>
<evidence type="ECO:0000256" key="4">
    <source>
        <dbReference type="ARBA" id="ARBA00022692"/>
    </source>
</evidence>
<evidence type="ECO:0000313" key="13">
    <source>
        <dbReference type="Proteomes" id="UP000324896"/>
    </source>
</evidence>
<feature type="domain" description="POTRA" evidence="9">
    <location>
        <begin position="28"/>
        <end position="96"/>
    </location>
</feature>
<evidence type="ECO:0000259" key="9">
    <source>
        <dbReference type="PROSITE" id="PS51779"/>
    </source>
</evidence>
<dbReference type="InterPro" id="IPR050487">
    <property type="entry name" value="FtsQ_DivIB"/>
</dbReference>
<evidence type="ECO:0000256" key="1">
    <source>
        <dbReference type="ARBA" id="ARBA00004370"/>
    </source>
</evidence>
<gene>
    <name evidence="10" type="ORF">SAMN04488597_10125</name>
    <name evidence="11" type="ORF">SAMN04515654_101249</name>
</gene>
<feature type="transmembrane region" description="Helical" evidence="8">
    <location>
        <begin position="7"/>
        <end position="28"/>
    </location>
</feature>
<dbReference type="Proteomes" id="UP000324896">
    <property type="component" value="Unassembled WGS sequence"/>
</dbReference>
<evidence type="ECO:0000313" key="12">
    <source>
        <dbReference type="Proteomes" id="UP000198945"/>
    </source>
</evidence>
<keyword evidence="6 8" id="KW-0472">Membrane</keyword>
<dbReference type="InterPro" id="IPR013685">
    <property type="entry name" value="POTRA_FtsQ_type"/>
</dbReference>
<dbReference type="Pfam" id="PF03799">
    <property type="entry name" value="FtsQ_DivIB_C"/>
    <property type="match status" value="1"/>
</dbReference>
<dbReference type="Gene3D" id="3.10.20.310">
    <property type="entry name" value="membrane protein fhac"/>
    <property type="match status" value="1"/>
</dbReference>
<proteinExistence type="predicted"/>
<dbReference type="Proteomes" id="UP000198945">
    <property type="component" value="Unassembled WGS sequence"/>
</dbReference>
<reference evidence="11 12" key="2">
    <citation type="submission" date="2016-10" db="EMBL/GenBank/DDBJ databases">
        <authorList>
            <person name="de Groot N.N."/>
        </authorList>
    </citation>
    <scope>NUCLEOTIDE SEQUENCE [LARGE SCALE GENOMIC DNA]</scope>
    <source>
        <strain evidence="11 12">WG7</strain>
    </source>
</reference>
<dbReference type="RefSeq" id="WP_089716490.1">
    <property type="nucleotide sequence ID" value="NZ_FMYT01000001.1"/>
</dbReference>
<evidence type="ECO:0000256" key="5">
    <source>
        <dbReference type="ARBA" id="ARBA00022989"/>
    </source>
</evidence>
<evidence type="ECO:0000313" key="11">
    <source>
        <dbReference type="EMBL" id="SDI09361.1"/>
    </source>
</evidence>
<evidence type="ECO:0000256" key="6">
    <source>
        <dbReference type="ARBA" id="ARBA00023136"/>
    </source>
</evidence>
<dbReference type="PANTHER" id="PTHR37820:SF1">
    <property type="entry name" value="CELL DIVISION PROTEIN FTSQ"/>
    <property type="match status" value="1"/>
</dbReference>
<accession>A0A1G6HNY6</accession>
<sequence>MEKKYQIVLMILFFIFLTFLSFLFSPFFHIRDFVFHSRNEINKNELRTNINQFYGDNLLFLNEDDLRSSLLKHNLISSVQIEKAFPSTVHVVIEERRAVAWLKNNNKKLIFSADGIILNEKSLDTELKSPQIEGFPYYFKQKKIVLPSVTEDMLKVLNDLEAEFLAKINKILFRNNVYKLYLKSGIGVNFGRNEQLAEKFAILNSILDNNQETEIDYINLQVVKHPVVKFK</sequence>
<comment type="subcellular location">
    <subcellularLocation>
        <location evidence="1">Membrane</location>
    </subcellularLocation>
</comment>
<protein>
    <submittedName>
        <fullName evidence="10">Cell division protein FtsQ</fullName>
    </submittedName>
</protein>
<dbReference type="GO" id="GO:0051301">
    <property type="term" value="P:cell division"/>
    <property type="evidence" value="ECO:0007669"/>
    <property type="project" value="UniProtKB-KW"/>
</dbReference>
<organism evidence="10 13">
    <name type="scientific">Halanaerobium congolense</name>
    <dbReference type="NCBI Taxonomy" id="54121"/>
    <lineage>
        <taxon>Bacteria</taxon>
        <taxon>Bacillati</taxon>
        <taxon>Bacillota</taxon>
        <taxon>Clostridia</taxon>
        <taxon>Halanaerobiales</taxon>
        <taxon>Halanaerobiaceae</taxon>
        <taxon>Halanaerobium</taxon>
    </lineage>
</organism>
<evidence type="ECO:0000256" key="7">
    <source>
        <dbReference type="ARBA" id="ARBA00023306"/>
    </source>
</evidence>
<evidence type="ECO:0000256" key="3">
    <source>
        <dbReference type="ARBA" id="ARBA00022618"/>
    </source>
</evidence>
<dbReference type="InterPro" id="IPR005548">
    <property type="entry name" value="Cell_div_FtsQ/DivIB_C"/>
</dbReference>
<dbReference type="InterPro" id="IPR034746">
    <property type="entry name" value="POTRA"/>
</dbReference>
<keyword evidence="4 8" id="KW-0812">Transmembrane</keyword>
<evidence type="ECO:0000256" key="2">
    <source>
        <dbReference type="ARBA" id="ARBA00022475"/>
    </source>
</evidence>
<reference evidence="10 13" key="1">
    <citation type="submission" date="2016-10" db="EMBL/GenBank/DDBJ databases">
        <authorList>
            <person name="Varghese N."/>
            <person name="Submissions S."/>
        </authorList>
    </citation>
    <scope>NUCLEOTIDE SEQUENCE [LARGE SCALE GENOMIC DNA]</scope>
    <source>
        <strain evidence="10 13">WG10</strain>
    </source>
</reference>
<dbReference type="EMBL" id="FMYT01000001">
    <property type="protein sequence ID" value="SDB95196.1"/>
    <property type="molecule type" value="Genomic_DNA"/>
</dbReference>
<keyword evidence="3 10" id="KW-0132">Cell division</keyword>
<keyword evidence="7" id="KW-0131">Cell cycle</keyword>
<dbReference type="EMBL" id="FNEH01000001">
    <property type="protein sequence ID" value="SDI09361.1"/>
    <property type="molecule type" value="Genomic_DNA"/>
</dbReference>
<dbReference type="PROSITE" id="PS51779">
    <property type="entry name" value="POTRA"/>
    <property type="match status" value="1"/>
</dbReference>
<keyword evidence="2" id="KW-1003">Cell membrane</keyword>
<evidence type="ECO:0000313" key="10">
    <source>
        <dbReference type="EMBL" id="SDB95196.1"/>
    </source>
</evidence>
<keyword evidence="5 8" id="KW-1133">Transmembrane helix</keyword>